<name>A0AAD7AN56_9AGAR</name>
<gene>
    <name evidence="2" type="ORF">DFH08DRAFT_798304</name>
</gene>
<evidence type="ECO:0000313" key="3">
    <source>
        <dbReference type="Proteomes" id="UP001218218"/>
    </source>
</evidence>
<comment type="caution">
    <text evidence="2">The sequence shown here is derived from an EMBL/GenBank/DDBJ whole genome shotgun (WGS) entry which is preliminary data.</text>
</comment>
<protein>
    <submittedName>
        <fullName evidence="2">Uncharacterized protein</fullName>
    </submittedName>
</protein>
<organism evidence="2 3">
    <name type="scientific">Mycena albidolilacea</name>
    <dbReference type="NCBI Taxonomy" id="1033008"/>
    <lineage>
        <taxon>Eukaryota</taxon>
        <taxon>Fungi</taxon>
        <taxon>Dikarya</taxon>
        <taxon>Basidiomycota</taxon>
        <taxon>Agaricomycotina</taxon>
        <taxon>Agaricomycetes</taxon>
        <taxon>Agaricomycetidae</taxon>
        <taxon>Agaricales</taxon>
        <taxon>Marasmiineae</taxon>
        <taxon>Mycenaceae</taxon>
        <taxon>Mycena</taxon>
    </lineage>
</organism>
<evidence type="ECO:0000313" key="2">
    <source>
        <dbReference type="EMBL" id="KAJ7363840.1"/>
    </source>
</evidence>
<dbReference type="Proteomes" id="UP001218218">
    <property type="component" value="Unassembled WGS sequence"/>
</dbReference>
<keyword evidence="3" id="KW-1185">Reference proteome</keyword>
<feature type="compositionally biased region" description="Basic and acidic residues" evidence="1">
    <location>
        <begin position="154"/>
        <end position="167"/>
    </location>
</feature>
<sequence>MHEVGEGRVPVHLPMFLSQVAVRTSWHGRSGVWRESSSQKEHVWHGRRMASSRAVATGACVRASSDKSVSEVCKARTIAHGNTLVVAPPSASPKLPSNWVCLQAFIDARVHKTSHHQDATIAVWSMILKLAHRWQFTKSRPSSRANLRARVPVQRREENAPPRRNEW</sequence>
<dbReference type="AlphaFoldDB" id="A0AAD7AN56"/>
<feature type="region of interest" description="Disordered" evidence="1">
    <location>
        <begin position="145"/>
        <end position="167"/>
    </location>
</feature>
<proteinExistence type="predicted"/>
<evidence type="ECO:0000256" key="1">
    <source>
        <dbReference type="SAM" id="MobiDB-lite"/>
    </source>
</evidence>
<reference evidence="2" key="1">
    <citation type="submission" date="2023-03" db="EMBL/GenBank/DDBJ databases">
        <title>Massive genome expansion in bonnet fungi (Mycena s.s.) driven by repeated elements and novel gene families across ecological guilds.</title>
        <authorList>
            <consortium name="Lawrence Berkeley National Laboratory"/>
            <person name="Harder C.B."/>
            <person name="Miyauchi S."/>
            <person name="Viragh M."/>
            <person name="Kuo A."/>
            <person name="Thoen E."/>
            <person name="Andreopoulos B."/>
            <person name="Lu D."/>
            <person name="Skrede I."/>
            <person name="Drula E."/>
            <person name="Henrissat B."/>
            <person name="Morin E."/>
            <person name="Kohler A."/>
            <person name="Barry K."/>
            <person name="LaButti K."/>
            <person name="Morin E."/>
            <person name="Salamov A."/>
            <person name="Lipzen A."/>
            <person name="Mereny Z."/>
            <person name="Hegedus B."/>
            <person name="Baldrian P."/>
            <person name="Stursova M."/>
            <person name="Weitz H."/>
            <person name="Taylor A."/>
            <person name="Grigoriev I.V."/>
            <person name="Nagy L.G."/>
            <person name="Martin F."/>
            <person name="Kauserud H."/>
        </authorList>
    </citation>
    <scope>NUCLEOTIDE SEQUENCE</scope>
    <source>
        <strain evidence="2">CBHHK002</strain>
    </source>
</reference>
<accession>A0AAD7AN56</accession>
<dbReference type="EMBL" id="JARIHO010000003">
    <property type="protein sequence ID" value="KAJ7363840.1"/>
    <property type="molecule type" value="Genomic_DNA"/>
</dbReference>